<comment type="caution">
    <text evidence="2">The sequence shown here is derived from an EMBL/GenBank/DDBJ whole genome shotgun (WGS) entry which is preliminary data.</text>
</comment>
<dbReference type="SUPFAM" id="SSF53474">
    <property type="entry name" value="alpha/beta-Hydrolases"/>
    <property type="match status" value="1"/>
</dbReference>
<dbReference type="PANTHER" id="PTHR37017">
    <property type="entry name" value="AB HYDROLASE-1 DOMAIN-CONTAINING PROTEIN-RELATED"/>
    <property type="match status" value="1"/>
</dbReference>
<dbReference type="Pfam" id="PF12697">
    <property type="entry name" value="Abhydrolase_6"/>
    <property type="match status" value="1"/>
</dbReference>
<dbReference type="InterPro" id="IPR052897">
    <property type="entry name" value="Sec-Metab_Biosynth_Hydrolase"/>
</dbReference>
<name>A0ABR4IZV6_9EURO</name>
<keyword evidence="2" id="KW-0378">Hydrolase</keyword>
<gene>
    <name evidence="2" type="ORF">BJY01DRAFT_101392</name>
</gene>
<sequence length="262" mass="28351">MAKPTIVFVPGAWHPPTAYDLLTPRLHAAGYATTYVYLASVGAAAPVTYEDDVAAVRRVVAGLVELGREVVVVSHSYGASPATDALTDLARKDREGKGLTGGVIQLLYIAAIVPTKGVSPAEAFGPVKPKEEGGNWMLFKYLGGGFASVENPEECFYHDVPPEIAKYHASLLQPHFQPTGGVPLTYEAYRDIPAAYIFCTEDRAFPIAGQREIVRLAGIQRTTSLNASHSPFISDPEGVVDFIRELLEGRRGWGRVFPLNLL</sequence>
<reference evidence="2 3" key="1">
    <citation type="submission" date="2024-07" db="EMBL/GenBank/DDBJ databases">
        <title>Section-level genome sequencing and comparative genomics of Aspergillus sections Usti and Cavernicolus.</title>
        <authorList>
            <consortium name="Lawrence Berkeley National Laboratory"/>
            <person name="Nybo J.L."/>
            <person name="Vesth T.C."/>
            <person name="Theobald S."/>
            <person name="Frisvad J.C."/>
            <person name="Larsen T.O."/>
            <person name="Kjaerboelling I."/>
            <person name="Rothschild-Mancinelli K."/>
            <person name="Lyhne E.K."/>
            <person name="Kogle M.E."/>
            <person name="Barry K."/>
            <person name="Clum A."/>
            <person name="Na H."/>
            <person name="Ledsgaard L."/>
            <person name="Lin J."/>
            <person name="Lipzen A."/>
            <person name="Kuo A."/>
            <person name="Riley R."/>
            <person name="Mondo S."/>
            <person name="Labutti K."/>
            <person name="Haridas S."/>
            <person name="Pangalinan J."/>
            <person name="Salamov A.A."/>
            <person name="Simmons B.A."/>
            <person name="Magnuson J.K."/>
            <person name="Chen J."/>
            <person name="Drula E."/>
            <person name="Henrissat B."/>
            <person name="Wiebenga A."/>
            <person name="Lubbers R.J."/>
            <person name="Gomes A.C."/>
            <person name="Makela M.R."/>
            <person name="Stajich J."/>
            <person name="Grigoriev I.V."/>
            <person name="Mortensen U.H."/>
            <person name="De Vries R.P."/>
            <person name="Baker S.E."/>
            <person name="Andersen M.R."/>
        </authorList>
    </citation>
    <scope>NUCLEOTIDE SEQUENCE [LARGE SCALE GENOMIC DNA]</scope>
    <source>
        <strain evidence="2 3">CBS 123904</strain>
    </source>
</reference>
<proteinExistence type="predicted"/>
<dbReference type="InterPro" id="IPR029058">
    <property type="entry name" value="AB_hydrolase_fold"/>
</dbReference>
<dbReference type="EMBL" id="JBFXLU010000262">
    <property type="protein sequence ID" value="KAL2832333.1"/>
    <property type="molecule type" value="Genomic_DNA"/>
</dbReference>
<dbReference type="Gene3D" id="3.40.50.1820">
    <property type="entry name" value="alpha/beta hydrolase"/>
    <property type="match status" value="1"/>
</dbReference>
<organism evidence="2 3">
    <name type="scientific">Aspergillus pseudoustus</name>
    <dbReference type="NCBI Taxonomy" id="1810923"/>
    <lineage>
        <taxon>Eukaryota</taxon>
        <taxon>Fungi</taxon>
        <taxon>Dikarya</taxon>
        <taxon>Ascomycota</taxon>
        <taxon>Pezizomycotina</taxon>
        <taxon>Eurotiomycetes</taxon>
        <taxon>Eurotiomycetidae</taxon>
        <taxon>Eurotiales</taxon>
        <taxon>Aspergillaceae</taxon>
        <taxon>Aspergillus</taxon>
        <taxon>Aspergillus subgen. Nidulantes</taxon>
    </lineage>
</organism>
<evidence type="ECO:0000313" key="2">
    <source>
        <dbReference type="EMBL" id="KAL2832333.1"/>
    </source>
</evidence>
<evidence type="ECO:0000313" key="3">
    <source>
        <dbReference type="Proteomes" id="UP001610446"/>
    </source>
</evidence>
<dbReference type="GO" id="GO:0016787">
    <property type="term" value="F:hydrolase activity"/>
    <property type="evidence" value="ECO:0007669"/>
    <property type="project" value="UniProtKB-KW"/>
</dbReference>
<dbReference type="Proteomes" id="UP001610446">
    <property type="component" value="Unassembled WGS sequence"/>
</dbReference>
<keyword evidence="3" id="KW-1185">Reference proteome</keyword>
<protein>
    <submittedName>
        <fullName evidence="2">Alpha/beta hydrolase fold-1</fullName>
    </submittedName>
</protein>
<dbReference type="InterPro" id="IPR000073">
    <property type="entry name" value="AB_hydrolase_1"/>
</dbReference>
<feature type="domain" description="AB hydrolase-1" evidence="1">
    <location>
        <begin position="6"/>
        <end position="241"/>
    </location>
</feature>
<accession>A0ABR4IZV6</accession>
<evidence type="ECO:0000259" key="1">
    <source>
        <dbReference type="Pfam" id="PF12697"/>
    </source>
</evidence>
<dbReference type="PANTHER" id="PTHR37017:SF11">
    <property type="entry name" value="ESTERASE_LIPASE_THIOESTERASE DOMAIN-CONTAINING PROTEIN"/>
    <property type="match status" value="1"/>
</dbReference>